<gene>
    <name evidence="1" type="ORF">DCD74_01175</name>
</gene>
<evidence type="ECO:0000313" key="2">
    <source>
        <dbReference type="Proteomes" id="UP000251842"/>
    </source>
</evidence>
<dbReference type="AlphaFoldDB" id="A0A344J377"/>
<dbReference type="OrthoDB" id="5995845at2"/>
<protein>
    <submittedName>
        <fullName evidence="1">Uncharacterized protein</fullName>
    </submittedName>
</protein>
<dbReference type="KEGG" id="lue:DCD74_01175"/>
<name>A0A344J377_9GAMM</name>
<organism evidence="1 2">
    <name type="scientific">Solilutibacter oculi</name>
    <dbReference type="NCBI Taxonomy" id="2698682"/>
    <lineage>
        <taxon>Bacteria</taxon>
        <taxon>Pseudomonadati</taxon>
        <taxon>Pseudomonadota</taxon>
        <taxon>Gammaproteobacteria</taxon>
        <taxon>Lysobacterales</taxon>
        <taxon>Lysobacteraceae</taxon>
        <taxon>Solilutibacter</taxon>
    </lineage>
</organism>
<reference evidence="2" key="1">
    <citation type="submission" date="2018-05" db="EMBL/GenBank/DDBJ databases">
        <title>Luteimonas pekinense sp. nov., isolated from human Meibomian gland secretions, Beijing, China.</title>
        <authorList>
            <person name="Wen T."/>
            <person name="Bai H."/>
            <person name="Lv H."/>
        </authorList>
    </citation>
    <scope>NUCLEOTIDE SEQUENCE [LARGE SCALE GENOMIC DNA]</scope>
    <source>
        <strain evidence="2">83-4</strain>
    </source>
</reference>
<keyword evidence="2" id="KW-1185">Reference proteome</keyword>
<accession>A0A344J377</accession>
<sequence length="131" mass="14728">MDAGAIIETDREREARDLELRLRSPLRDHRAPTPMSIQSAAGGFTEWVRGASAALGLQLDTLRAEGFIVHAPLRDWLRDALSQRADRLYSIQQVLQTHDPLREDVMAWRRFQDQVDACAALDVGWGSVAHP</sequence>
<dbReference type="Proteomes" id="UP000251842">
    <property type="component" value="Chromosome"/>
</dbReference>
<dbReference type="EMBL" id="CP029556">
    <property type="protein sequence ID" value="AXA83487.1"/>
    <property type="molecule type" value="Genomic_DNA"/>
</dbReference>
<proteinExistence type="predicted"/>
<evidence type="ECO:0000313" key="1">
    <source>
        <dbReference type="EMBL" id="AXA83487.1"/>
    </source>
</evidence>